<proteinExistence type="predicted"/>
<feature type="compositionally biased region" description="Pro residues" evidence="1">
    <location>
        <begin position="62"/>
        <end position="81"/>
    </location>
</feature>
<reference evidence="2 3" key="1">
    <citation type="submission" date="2024-03" db="EMBL/GenBank/DDBJ databases">
        <title>Novel Streptomyces species of biotechnological and ecological value are a feature of Machair soil.</title>
        <authorList>
            <person name="Prole J.R."/>
            <person name="Goodfellow M."/>
            <person name="Allenby N."/>
            <person name="Ward A.C."/>
        </authorList>
    </citation>
    <scope>NUCLEOTIDE SEQUENCE [LARGE SCALE GENOMIC DNA]</scope>
    <source>
        <strain evidence="2 3">MS1.HAVA.3</strain>
    </source>
</reference>
<comment type="caution">
    <text evidence="2">The sequence shown here is derived from an EMBL/GenBank/DDBJ whole genome shotgun (WGS) entry which is preliminary data.</text>
</comment>
<feature type="region of interest" description="Disordered" evidence="1">
    <location>
        <begin position="49"/>
        <end position="81"/>
    </location>
</feature>
<dbReference type="EMBL" id="JBBKAM010000004">
    <property type="protein sequence ID" value="MEJ8645806.1"/>
    <property type="molecule type" value="Genomic_DNA"/>
</dbReference>
<keyword evidence="3" id="KW-1185">Reference proteome</keyword>
<sequence>MVPAHRYAELDAALRRRGGELAVAPDAYRRAHELPGWYGTFTGLTPVSRWLPTAPGQTPDPGGSPPSPRACRPEPPSSRTT</sequence>
<organism evidence="2 3">
    <name type="scientific">Streptomyces caledonius</name>
    <dbReference type="NCBI Taxonomy" id="3134107"/>
    <lineage>
        <taxon>Bacteria</taxon>
        <taxon>Bacillati</taxon>
        <taxon>Actinomycetota</taxon>
        <taxon>Actinomycetes</taxon>
        <taxon>Kitasatosporales</taxon>
        <taxon>Streptomycetaceae</taxon>
        <taxon>Streptomyces</taxon>
    </lineage>
</organism>
<evidence type="ECO:0000313" key="2">
    <source>
        <dbReference type="EMBL" id="MEJ8645806.1"/>
    </source>
</evidence>
<evidence type="ECO:0000256" key="1">
    <source>
        <dbReference type="SAM" id="MobiDB-lite"/>
    </source>
</evidence>
<dbReference type="Proteomes" id="UP001382904">
    <property type="component" value="Unassembled WGS sequence"/>
</dbReference>
<evidence type="ECO:0000313" key="3">
    <source>
        <dbReference type="Proteomes" id="UP001382904"/>
    </source>
</evidence>
<protein>
    <submittedName>
        <fullName evidence="2">Uncharacterized protein</fullName>
    </submittedName>
</protein>
<name>A0ABU8UD32_9ACTN</name>
<accession>A0ABU8UD32</accession>
<gene>
    <name evidence="2" type="ORF">WKI68_40515</name>
</gene>